<feature type="transmembrane region" description="Helical" evidence="5">
    <location>
        <begin position="112"/>
        <end position="132"/>
    </location>
</feature>
<dbReference type="OrthoDB" id="3363151at2759"/>
<comment type="subcellular location">
    <subcellularLocation>
        <location evidence="1">Endomembrane system</location>
        <topology evidence="1">Multi-pass membrane protein</topology>
    </subcellularLocation>
</comment>
<reference evidence="6" key="1">
    <citation type="submission" date="2022-07" db="EMBL/GenBank/DDBJ databases">
        <title>Phylogenomic reconstructions and comparative analyses of Kickxellomycotina fungi.</title>
        <authorList>
            <person name="Reynolds N.K."/>
            <person name="Stajich J.E."/>
            <person name="Barry K."/>
            <person name="Grigoriev I.V."/>
            <person name="Crous P."/>
            <person name="Smith M.E."/>
        </authorList>
    </citation>
    <scope>NUCLEOTIDE SEQUENCE</scope>
    <source>
        <strain evidence="6">NRRL 1565</strain>
    </source>
</reference>
<evidence type="ECO:0000256" key="4">
    <source>
        <dbReference type="ARBA" id="ARBA00023136"/>
    </source>
</evidence>
<dbReference type="PANTHER" id="PTHR28293">
    <property type="entry name" value="NUCLEAR RIM PROTEIN 1"/>
    <property type="match status" value="1"/>
</dbReference>
<keyword evidence="4 5" id="KW-0472">Membrane</keyword>
<keyword evidence="2 5" id="KW-0812">Transmembrane</keyword>
<dbReference type="PANTHER" id="PTHR28293:SF1">
    <property type="entry name" value="NUCLEAR RIM PROTEIN 1"/>
    <property type="match status" value="1"/>
</dbReference>
<accession>A0A9W8HSW5</accession>
<feature type="non-terminal residue" evidence="6">
    <location>
        <position position="155"/>
    </location>
</feature>
<sequence length="155" mass="18065">MVVIRRQRGTFWETIREAPRDWLLHLAEDYQLVDWNRISETTSWPCALALNGAFVLVSLARHINVHRDNLDAIVDIDRRYRSGRGGSSHGWVDKYDSGTIYDENKTSGWDNVLLLLQMLLYIISIGNAWILFSNRRTYQLRMRDDDAATFTSSCR</sequence>
<evidence type="ECO:0000256" key="2">
    <source>
        <dbReference type="ARBA" id="ARBA00022692"/>
    </source>
</evidence>
<name>A0A9W8HSW5_9FUNG</name>
<dbReference type="Proteomes" id="UP001140094">
    <property type="component" value="Unassembled WGS sequence"/>
</dbReference>
<evidence type="ECO:0000313" key="7">
    <source>
        <dbReference type="Proteomes" id="UP001140094"/>
    </source>
</evidence>
<comment type="caution">
    <text evidence="6">The sequence shown here is derived from an EMBL/GenBank/DDBJ whole genome shotgun (WGS) entry which is preliminary data.</text>
</comment>
<evidence type="ECO:0000256" key="5">
    <source>
        <dbReference type="SAM" id="Phobius"/>
    </source>
</evidence>
<keyword evidence="3 5" id="KW-1133">Transmembrane helix</keyword>
<dbReference type="GO" id="GO:0012505">
    <property type="term" value="C:endomembrane system"/>
    <property type="evidence" value="ECO:0007669"/>
    <property type="project" value="UniProtKB-SubCell"/>
</dbReference>
<dbReference type="EMBL" id="JANBUO010001305">
    <property type="protein sequence ID" value="KAJ2798852.1"/>
    <property type="molecule type" value="Genomic_DNA"/>
</dbReference>
<organism evidence="6 7">
    <name type="scientific">Coemansia guatemalensis</name>
    <dbReference type="NCBI Taxonomy" id="2761395"/>
    <lineage>
        <taxon>Eukaryota</taxon>
        <taxon>Fungi</taxon>
        <taxon>Fungi incertae sedis</taxon>
        <taxon>Zoopagomycota</taxon>
        <taxon>Kickxellomycotina</taxon>
        <taxon>Kickxellomycetes</taxon>
        <taxon>Kickxellales</taxon>
        <taxon>Kickxellaceae</taxon>
        <taxon>Coemansia</taxon>
    </lineage>
</organism>
<dbReference type="InterPro" id="IPR018819">
    <property type="entry name" value="Nur1/Mug154"/>
</dbReference>
<keyword evidence="7" id="KW-1185">Reference proteome</keyword>
<evidence type="ECO:0000256" key="3">
    <source>
        <dbReference type="ARBA" id="ARBA00022989"/>
    </source>
</evidence>
<proteinExistence type="predicted"/>
<gene>
    <name evidence="6" type="ORF">H4R20_004665</name>
</gene>
<dbReference type="GO" id="GO:0007096">
    <property type="term" value="P:regulation of exit from mitosis"/>
    <property type="evidence" value="ECO:0007669"/>
    <property type="project" value="TreeGrafter"/>
</dbReference>
<dbReference type="AlphaFoldDB" id="A0A9W8HSW5"/>
<evidence type="ECO:0000256" key="1">
    <source>
        <dbReference type="ARBA" id="ARBA00004127"/>
    </source>
</evidence>
<protein>
    <submittedName>
        <fullName evidence="6">Uncharacterized protein</fullName>
    </submittedName>
</protein>
<evidence type="ECO:0000313" key="6">
    <source>
        <dbReference type="EMBL" id="KAJ2798852.1"/>
    </source>
</evidence>
<dbReference type="GO" id="GO:0043007">
    <property type="term" value="P:maintenance of rDNA"/>
    <property type="evidence" value="ECO:0007669"/>
    <property type="project" value="TreeGrafter"/>
</dbReference>